<keyword evidence="5" id="KW-0175">Coiled coil</keyword>
<dbReference type="OrthoDB" id="6162375at2759"/>
<evidence type="ECO:0000313" key="9">
    <source>
        <dbReference type="Proteomes" id="UP000799537"/>
    </source>
</evidence>
<evidence type="ECO:0000256" key="5">
    <source>
        <dbReference type="SAM" id="Coils"/>
    </source>
</evidence>
<feature type="compositionally biased region" description="Low complexity" evidence="6">
    <location>
        <begin position="1"/>
        <end position="12"/>
    </location>
</feature>
<evidence type="ECO:0000256" key="6">
    <source>
        <dbReference type="SAM" id="MobiDB-lite"/>
    </source>
</evidence>
<keyword evidence="2" id="KW-0813">Transport</keyword>
<evidence type="ECO:0000256" key="4">
    <source>
        <dbReference type="ARBA" id="ARBA00023242"/>
    </source>
</evidence>
<accession>A0A6A6C613</accession>
<dbReference type="Pfam" id="PF18570">
    <property type="entry name" value="Nup54_57_C"/>
    <property type="match status" value="1"/>
</dbReference>
<keyword evidence="3" id="KW-0653">Protein transport</keyword>
<dbReference type="GO" id="GO:0036228">
    <property type="term" value="P:protein localization to nuclear inner membrane"/>
    <property type="evidence" value="ECO:0007669"/>
    <property type="project" value="TreeGrafter"/>
</dbReference>
<keyword evidence="3" id="KW-0906">Nuclear pore complex</keyword>
<dbReference type="GO" id="GO:0044613">
    <property type="term" value="C:nuclear pore central transport channel"/>
    <property type="evidence" value="ECO:0007669"/>
    <property type="project" value="TreeGrafter"/>
</dbReference>
<dbReference type="InterPro" id="IPR025574">
    <property type="entry name" value="Nucleoporin_FG_rpt"/>
</dbReference>
<dbReference type="Gene3D" id="1.20.5.3600">
    <property type="match status" value="1"/>
</dbReference>
<name>A0A6A6C613_ZASCE</name>
<dbReference type="EMBL" id="ML993623">
    <property type="protein sequence ID" value="KAF2160826.1"/>
    <property type="molecule type" value="Genomic_DNA"/>
</dbReference>
<dbReference type="GO" id="GO:0017056">
    <property type="term" value="F:structural constituent of nuclear pore"/>
    <property type="evidence" value="ECO:0007669"/>
    <property type="project" value="TreeGrafter"/>
</dbReference>
<evidence type="ECO:0000256" key="2">
    <source>
        <dbReference type="ARBA" id="ARBA00022448"/>
    </source>
</evidence>
<keyword evidence="3" id="KW-0509">mRNA transport</keyword>
<dbReference type="InterPro" id="IPR024864">
    <property type="entry name" value="Nup54/Nup57/Nup44"/>
</dbReference>
<dbReference type="GO" id="GO:0006607">
    <property type="term" value="P:NLS-bearing protein import into nucleus"/>
    <property type="evidence" value="ECO:0007669"/>
    <property type="project" value="TreeGrafter"/>
</dbReference>
<gene>
    <name evidence="8" type="ORF">M409DRAFT_59618</name>
</gene>
<organism evidence="8 9">
    <name type="scientific">Zasmidium cellare ATCC 36951</name>
    <dbReference type="NCBI Taxonomy" id="1080233"/>
    <lineage>
        <taxon>Eukaryota</taxon>
        <taxon>Fungi</taxon>
        <taxon>Dikarya</taxon>
        <taxon>Ascomycota</taxon>
        <taxon>Pezizomycotina</taxon>
        <taxon>Dothideomycetes</taxon>
        <taxon>Dothideomycetidae</taxon>
        <taxon>Mycosphaerellales</taxon>
        <taxon>Mycosphaerellaceae</taxon>
        <taxon>Zasmidium</taxon>
    </lineage>
</organism>
<protein>
    <recommendedName>
        <fullName evidence="7">Nucleoporin Nup54 alpha-helical domain-containing protein</fullName>
    </recommendedName>
</protein>
<dbReference type="Proteomes" id="UP000799537">
    <property type="component" value="Unassembled WGS sequence"/>
</dbReference>
<dbReference type="RefSeq" id="XP_033661715.1">
    <property type="nucleotide sequence ID" value="XM_033814248.1"/>
</dbReference>
<keyword evidence="4" id="KW-0539">Nucleus</keyword>
<feature type="compositionally biased region" description="Polar residues" evidence="6">
    <location>
        <begin position="63"/>
        <end position="87"/>
    </location>
</feature>
<feature type="compositionally biased region" description="Low complexity" evidence="6">
    <location>
        <begin position="95"/>
        <end position="112"/>
    </location>
</feature>
<comment type="subcellular location">
    <subcellularLocation>
        <location evidence="1">Nucleus</location>
        <location evidence="1">Nuclear pore complex</location>
    </subcellularLocation>
</comment>
<dbReference type="Gene3D" id="1.20.5.490">
    <property type="entry name" value="Single helix bin"/>
    <property type="match status" value="1"/>
</dbReference>
<dbReference type="GeneID" id="54567520"/>
<evidence type="ECO:0000256" key="3">
    <source>
        <dbReference type="ARBA" id="ARBA00023132"/>
    </source>
</evidence>
<feature type="region of interest" description="Disordered" evidence="6">
    <location>
        <begin position="1"/>
        <end position="23"/>
    </location>
</feature>
<feature type="coiled-coil region" evidence="5">
    <location>
        <begin position="446"/>
        <end position="480"/>
    </location>
</feature>
<dbReference type="AlphaFoldDB" id="A0A6A6C613"/>
<feature type="region of interest" description="Disordered" evidence="6">
    <location>
        <begin position="44"/>
        <end position="188"/>
    </location>
</feature>
<dbReference type="GO" id="GO:0006999">
    <property type="term" value="P:nuclear pore organization"/>
    <property type="evidence" value="ECO:0007669"/>
    <property type="project" value="TreeGrafter"/>
</dbReference>
<keyword evidence="9" id="KW-1185">Reference proteome</keyword>
<dbReference type="PANTHER" id="PTHR13000">
    <property type="entry name" value="NUCLEOPORIN P54"/>
    <property type="match status" value="1"/>
</dbReference>
<keyword evidence="3" id="KW-0811">Translocation</keyword>
<reference evidence="8" key="1">
    <citation type="journal article" date="2020" name="Stud. Mycol.">
        <title>101 Dothideomycetes genomes: a test case for predicting lifestyles and emergence of pathogens.</title>
        <authorList>
            <person name="Haridas S."/>
            <person name="Albert R."/>
            <person name="Binder M."/>
            <person name="Bloem J."/>
            <person name="Labutti K."/>
            <person name="Salamov A."/>
            <person name="Andreopoulos B."/>
            <person name="Baker S."/>
            <person name="Barry K."/>
            <person name="Bills G."/>
            <person name="Bluhm B."/>
            <person name="Cannon C."/>
            <person name="Castanera R."/>
            <person name="Culley D."/>
            <person name="Daum C."/>
            <person name="Ezra D."/>
            <person name="Gonzalez J."/>
            <person name="Henrissat B."/>
            <person name="Kuo A."/>
            <person name="Liang C."/>
            <person name="Lipzen A."/>
            <person name="Lutzoni F."/>
            <person name="Magnuson J."/>
            <person name="Mondo S."/>
            <person name="Nolan M."/>
            <person name="Ohm R."/>
            <person name="Pangilinan J."/>
            <person name="Park H.-J."/>
            <person name="Ramirez L."/>
            <person name="Alfaro M."/>
            <person name="Sun H."/>
            <person name="Tritt A."/>
            <person name="Yoshinaga Y."/>
            <person name="Zwiers L.-H."/>
            <person name="Turgeon B."/>
            <person name="Goodwin S."/>
            <person name="Spatafora J."/>
            <person name="Crous P."/>
            <person name="Grigoriev I."/>
        </authorList>
    </citation>
    <scope>NUCLEOTIDE SEQUENCE</scope>
    <source>
        <strain evidence="8">ATCC 36951</strain>
    </source>
</reference>
<evidence type="ECO:0000313" key="8">
    <source>
        <dbReference type="EMBL" id="KAF2160826.1"/>
    </source>
</evidence>
<evidence type="ECO:0000256" key="1">
    <source>
        <dbReference type="ARBA" id="ARBA00004567"/>
    </source>
</evidence>
<feature type="compositionally biased region" description="Gly residues" evidence="6">
    <location>
        <begin position="123"/>
        <end position="133"/>
    </location>
</feature>
<proteinExistence type="predicted"/>
<sequence length="482" mass="51814">MSIFGNTQQNKQTGGGGLFGASATQNTGGSSLFGSNNANTNTGGSGLFGASSNQPSAGGGLFGSSTAQQPSTGGSLFGANNTTQQNTAGGGLFPSSNAAQQTNTTQQTNTSSGLFGSNNAAAGTGGPLFGGQSNGARLGQTGGGSSSLLGGNTQQQPSLFGASATQSQQPQQQPQSTSVYQPGTVSVGNMGHTMTQAQLQRLQFSGVSTQPNEKSIAEQIRTIMGKWDPESDTTILKTYLYNAVPKEYAPFFYPNAAAGEDEKSWEEALSQKPEPPKVDGKEVDSTTYVPILVKGFKALGERAETQATVVQQMRARLHEMNNSLTSIMAAHEQRITANIARAKRQHQVLQQKCLRLSVKVQVLRNRGYALDAAEEGLRKTLMGLEKQVMDPGFLGREDEIWARMIALKEKARWLEEEGKWVNAQVQQQQQQRNDDGTSSAVPEDVLAKTRKILKDYDGQLQHLNKELEDVRKEFAEWERSRR</sequence>
<evidence type="ECO:0000259" key="7">
    <source>
        <dbReference type="Pfam" id="PF13874"/>
    </source>
</evidence>
<feature type="region of interest" description="Disordered" evidence="6">
    <location>
        <begin position="263"/>
        <end position="282"/>
    </location>
</feature>
<dbReference type="Pfam" id="PF13634">
    <property type="entry name" value="Nucleoporin_FG"/>
    <property type="match status" value="2"/>
</dbReference>
<feature type="domain" description="Nucleoporin Nup54 alpha-helical" evidence="7">
    <location>
        <begin position="258"/>
        <end position="404"/>
    </location>
</feature>
<feature type="compositionally biased region" description="Polar residues" evidence="6">
    <location>
        <begin position="179"/>
        <end position="188"/>
    </location>
</feature>
<feature type="compositionally biased region" description="Low complexity" evidence="6">
    <location>
        <begin position="146"/>
        <end position="178"/>
    </location>
</feature>
<dbReference type="PANTHER" id="PTHR13000:SF0">
    <property type="entry name" value="NUCLEOPORIN P54"/>
    <property type="match status" value="1"/>
</dbReference>
<dbReference type="InterPro" id="IPR025712">
    <property type="entry name" value="Nup54_alpha-helical_dom"/>
</dbReference>
<dbReference type="Pfam" id="PF13874">
    <property type="entry name" value="Nup54"/>
    <property type="match status" value="1"/>
</dbReference>